<dbReference type="AlphaFoldDB" id="A0A8J2MWI0"/>
<dbReference type="Proteomes" id="UP000676310">
    <property type="component" value="Unassembled WGS sequence"/>
</dbReference>
<feature type="transmembrane region" description="Helical" evidence="7">
    <location>
        <begin position="945"/>
        <end position="963"/>
    </location>
</feature>
<reference evidence="9" key="1">
    <citation type="submission" date="2021-05" db="EMBL/GenBank/DDBJ databases">
        <authorList>
            <person name="Stam R."/>
        </authorList>
    </citation>
    <scope>NUCLEOTIDE SEQUENCE</scope>
    <source>
        <strain evidence="9">CS162</strain>
    </source>
</reference>
<comment type="subcellular location">
    <subcellularLocation>
        <location evidence="1">Membrane</location>
        <topology evidence="1">Multi-pass membrane protein</topology>
    </subcellularLocation>
</comment>
<evidence type="ECO:0000256" key="3">
    <source>
        <dbReference type="ARBA" id="ARBA00022989"/>
    </source>
</evidence>
<dbReference type="GeneID" id="67020317"/>
<feature type="transmembrane region" description="Helical" evidence="7">
    <location>
        <begin position="913"/>
        <end position="933"/>
    </location>
</feature>
<dbReference type="Pfam" id="PF20684">
    <property type="entry name" value="Fung_rhodopsin"/>
    <property type="match status" value="1"/>
</dbReference>
<keyword evidence="4 7" id="KW-0472">Membrane</keyword>
<evidence type="ECO:0000256" key="4">
    <source>
        <dbReference type="ARBA" id="ARBA00023136"/>
    </source>
</evidence>
<keyword evidence="3 7" id="KW-1133">Transmembrane helix</keyword>
<dbReference type="PANTHER" id="PTHR33048:SF47">
    <property type="entry name" value="INTEGRAL MEMBRANE PROTEIN-RELATED"/>
    <property type="match status" value="1"/>
</dbReference>
<organism evidence="9 10">
    <name type="scientific">Alternaria atra</name>
    <dbReference type="NCBI Taxonomy" id="119953"/>
    <lineage>
        <taxon>Eukaryota</taxon>
        <taxon>Fungi</taxon>
        <taxon>Dikarya</taxon>
        <taxon>Ascomycota</taxon>
        <taxon>Pezizomycotina</taxon>
        <taxon>Dothideomycetes</taxon>
        <taxon>Pleosporomycetidae</taxon>
        <taxon>Pleosporales</taxon>
        <taxon>Pleosporineae</taxon>
        <taxon>Pleosporaceae</taxon>
        <taxon>Alternaria</taxon>
        <taxon>Alternaria sect. Ulocladioides</taxon>
    </lineage>
</organism>
<evidence type="ECO:0000259" key="8">
    <source>
        <dbReference type="Pfam" id="PF20684"/>
    </source>
</evidence>
<evidence type="ECO:0000256" key="6">
    <source>
        <dbReference type="SAM" id="MobiDB-lite"/>
    </source>
</evidence>
<dbReference type="EMBL" id="CAJRGZ010000015">
    <property type="protein sequence ID" value="CAG5140987.1"/>
    <property type="molecule type" value="Genomic_DNA"/>
</dbReference>
<feature type="transmembrane region" description="Helical" evidence="7">
    <location>
        <begin position="56"/>
        <end position="79"/>
    </location>
</feature>
<feature type="transmembrane region" description="Helical" evidence="7">
    <location>
        <begin position="983"/>
        <end position="1006"/>
    </location>
</feature>
<feature type="transmembrane region" description="Helical" evidence="7">
    <location>
        <begin position="753"/>
        <end position="776"/>
    </location>
</feature>
<feature type="transmembrane region" description="Helical" evidence="7">
    <location>
        <begin position="617"/>
        <end position="640"/>
    </location>
</feature>
<comment type="caution">
    <text evidence="9">The sequence shown here is derived from an EMBL/GenBank/DDBJ whole genome shotgun (WGS) entry which is preliminary data.</text>
</comment>
<evidence type="ECO:0000256" key="5">
    <source>
        <dbReference type="ARBA" id="ARBA00038359"/>
    </source>
</evidence>
<evidence type="ECO:0000256" key="7">
    <source>
        <dbReference type="SAM" id="Phobius"/>
    </source>
</evidence>
<evidence type="ECO:0000256" key="1">
    <source>
        <dbReference type="ARBA" id="ARBA00004141"/>
    </source>
</evidence>
<feature type="transmembrane region" description="Helical" evidence="7">
    <location>
        <begin position="178"/>
        <end position="196"/>
    </location>
</feature>
<evidence type="ECO:0000313" key="9">
    <source>
        <dbReference type="EMBL" id="CAG5140987.1"/>
    </source>
</evidence>
<evidence type="ECO:0000313" key="10">
    <source>
        <dbReference type="Proteomes" id="UP000676310"/>
    </source>
</evidence>
<feature type="transmembrane region" description="Helical" evidence="7">
    <location>
        <begin position="788"/>
        <end position="809"/>
    </location>
</feature>
<evidence type="ECO:0000256" key="2">
    <source>
        <dbReference type="ARBA" id="ARBA00022692"/>
    </source>
</evidence>
<keyword evidence="2 7" id="KW-0812">Transmembrane</keyword>
<keyword evidence="10" id="KW-1185">Reference proteome</keyword>
<proteinExistence type="inferred from homology"/>
<accession>A0A8J2MWI0</accession>
<dbReference type="InterPro" id="IPR049326">
    <property type="entry name" value="Rhodopsin_dom_fungi"/>
</dbReference>
<feature type="transmembrane region" description="Helical" evidence="7">
    <location>
        <begin position="870"/>
        <end position="889"/>
    </location>
</feature>
<dbReference type="OrthoDB" id="5381672at2759"/>
<feature type="region of interest" description="Disordered" evidence="6">
    <location>
        <begin position="1"/>
        <end position="38"/>
    </location>
</feature>
<comment type="similarity">
    <text evidence="5">Belongs to the SAT4 family.</text>
</comment>
<dbReference type="InterPro" id="IPR052337">
    <property type="entry name" value="SAT4-like"/>
</dbReference>
<feature type="domain" description="Rhodopsin" evidence="8">
    <location>
        <begin position="772"/>
        <end position="1009"/>
    </location>
</feature>
<dbReference type="PANTHER" id="PTHR33048">
    <property type="entry name" value="PTH11-LIKE INTEGRAL MEMBRANE PROTEIN (AFU_ORTHOLOGUE AFUA_5G11245)"/>
    <property type="match status" value="1"/>
</dbReference>
<dbReference type="RefSeq" id="XP_043164352.1">
    <property type="nucleotide sequence ID" value="XM_043308417.1"/>
</dbReference>
<feature type="transmembrane region" description="Helical" evidence="7">
    <location>
        <begin position="116"/>
        <end position="141"/>
    </location>
</feature>
<gene>
    <name evidence="9" type="ORF">ALTATR162_LOCUS823</name>
</gene>
<protein>
    <recommendedName>
        <fullName evidence="8">Rhodopsin domain-containing protein</fullName>
    </recommendedName>
</protein>
<feature type="compositionally biased region" description="Basic and acidic residues" evidence="6">
    <location>
        <begin position="1"/>
        <end position="17"/>
    </location>
</feature>
<dbReference type="GO" id="GO:0016020">
    <property type="term" value="C:membrane"/>
    <property type="evidence" value="ECO:0007669"/>
    <property type="project" value="UniProtKB-SubCell"/>
</dbReference>
<sequence>MEQRELHEMHSVREETSHPNTVAPKVPETTHEPRFLSRASSMTVREPVVRTLNTSLWPLVVFIFYATLSAFTWAVLCIASNRPIGSKQDYTKKMGYASERDAILTKHENAVRAAQILQAVVALLTIPITSAICSMALAAFIQASGARTKLNLRQTMALADQGWISPRIWTMCSKVGSLPLYIAFGLTLVGAVFQILQQTFIQVTTVQIATKDTFYNTDHVPDLPALINGSTSNSNPLVVRLRSILESTKEDQYEPFLWVKQQADRIYHDYRGSFELISDSGSDVWFTPLVSDFNTGVYDEPQYAPRINTTITYANMTAAEWPSECVRDREGLFFAEYHGRSDYQDTDYDYSSYYDTDLTACMPTNISETPWQATYNRQDITEELYLNVSVPYRMDTPSYYKVTAKSSLGYFELPCAKNGNRAGPLLDNCSLPSLTDEWMSGSYSSWGKAVAARDTEDTYAGNITQTIGSHIGPLTALGLALFGEGSFIEKRVSNPSAFVMNLTKVYDPEYDSWYIPWSPNCVSSMPLNYAMSSSESGCLGDSNHRDEEAVLATVRDWITSFTEETNTREAFTVGAFLANKEWLDQGRSYSSRYRYSRRVAVDPGITIKKTAITLAEIIIGSVFLGAHLLGLLALAIYAVYGKPFMPWLGAAAMVKAGTVYADILSAAEGDKQWKQTMAACPGFVGDERPTDSVGRIAFGAVAGLSRSQVRPSLDNFDDFDERPVCGEVKKRWITLNMAGKNSDRFDIVNGKQLALLIAPTICFVVASAVVAARWYTRSVRRVNTLGEDALMVAALAMSFVVVALVYVLVFLGGEGLTSDQIKADPTKNFDVVERFWLRMQFALDICWATSIATVQLAFAKSYLRLYEKRVVARIACYVSIALIAIWYIWSLAGWISMCHPPGECKLQSKKSCIIIGSLHVFFNSIILFAPLPAIAAAELSGKKKLWVMVLFLLGCFCTILAVLRIDCAIDVFGNVDEDPIGASWWRVCFSPIEVAVGIVCCCVPNVRSLPSWRRTPPLATDEGIGLRRMKFRTASNGSSTSNLNAPPSQWMPQGVKPQAAAFVTLSSETDPTERLSSLGANEIKVTKEYNLDRL</sequence>
<name>A0A8J2MWI0_9PLEO</name>